<feature type="transmembrane region" description="Helical" evidence="2">
    <location>
        <begin position="147"/>
        <end position="169"/>
    </location>
</feature>
<evidence type="ECO:0000313" key="4">
    <source>
        <dbReference type="Proteomes" id="UP001365542"/>
    </source>
</evidence>
<feature type="transmembrane region" description="Helical" evidence="2">
    <location>
        <begin position="94"/>
        <end position="127"/>
    </location>
</feature>
<keyword evidence="2" id="KW-0812">Transmembrane</keyword>
<keyword evidence="2" id="KW-0472">Membrane</keyword>
<keyword evidence="4" id="KW-1185">Reference proteome</keyword>
<keyword evidence="2" id="KW-1133">Transmembrane helix</keyword>
<dbReference type="Proteomes" id="UP001365542">
    <property type="component" value="Unassembled WGS sequence"/>
</dbReference>
<accession>A0AAV9XCV2</accession>
<comment type="caution">
    <text evidence="3">The sequence shown here is derived from an EMBL/GenBank/DDBJ whole genome shotgun (WGS) entry which is preliminary data.</text>
</comment>
<dbReference type="EMBL" id="JAVHJO010000005">
    <property type="protein sequence ID" value="KAK6539919.1"/>
    <property type="molecule type" value="Genomic_DNA"/>
</dbReference>
<reference evidence="3 4" key="1">
    <citation type="submission" date="2019-10" db="EMBL/GenBank/DDBJ databases">
        <authorList>
            <person name="Palmer J.M."/>
        </authorList>
    </citation>
    <scope>NUCLEOTIDE SEQUENCE [LARGE SCALE GENOMIC DNA]</scope>
    <source>
        <strain evidence="3 4">TWF694</strain>
    </source>
</reference>
<evidence type="ECO:0000256" key="2">
    <source>
        <dbReference type="SAM" id="Phobius"/>
    </source>
</evidence>
<feature type="compositionally biased region" description="Acidic residues" evidence="1">
    <location>
        <begin position="207"/>
        <end position="231"/>
    </location>
</feature>
<feature type="region of interest" description="Disordered" evidence="1">
    <location>
        <begin position="205"/>
        <end position="250"/>
    </location>
</feature>
<protein>
    <recommendedName>
        <fullName evidence="5">PRA1 family protein</fullName>
    </recommendedName>
</protein>
<sequence>MASLLQLSTKSQPAIMNQAFPIAPVKMEELFWPRHPSAIHRVFTINDRTYEVLVFPNGPLIRPYVRSIFLLANFLGFCKRFISRFDGVTWRQFLFQVVIIYILQSLSIRYIATCAAPSLSVFIWYQYHASFHIEDTLANLVALSSCFIFGFLSSSFASVTVILLIHWFMGSSQFEDLIRVIIRYQRSGETVVFDTHKYIFRDKREEQDLEESDGAGDEDENDGDFEGYDAEGEFKGDYGEENEVETQWEEIDHDAIGASIGLFGQQSLQRL</sequence>
<gene>
    <name evidence="3" type="ORF">TWF694_008754</name>
</gene>
<proteinExistence type="predicted"/>
<evidence type="ECO:0000256" key="1">
    <source>
        <dbReference type="SAM" id="MobiDB-lite"/>
    </source>
</evidence>
<evidence type="ECO:0000313" key="3">
    <source>
        <dbReference type="EMBL" id="KAK6539919.1"/>
    </source>
</evidence>
<evidence type="ECO:0008006" key="5">
    <source>
        <dbReference type="Google" id="ProtNLM"/>
    </source>
</evidence>
<feature type="compositionally biased region" description="Acidic residues" evidence="1">
    <location>
        <begin position="239"/>
        <end position="250"/>
    </location>
</feature>
<organism evidence="3 4">
    <name type="scientific">Orbilia ellipsospora</name>
    <dbReference type="NCBI Taxonomy" id="2528407"/>
    <lineage>
        <taxon>Eukaryota</taxon>
        <taxon>Fungi</taxon>
        <taxon>Dikarya</taxon>
        <taxon>Ascomycota</taxon>
        <taxon>Pezizomycotina</taxon>
        <taxon>Orbiliomycetes</taxon>
        <taxon>Orbiliales</taxon>
        <taxon>Orbiliaceae</taxon>
        <taxon>Orbilia</taxon>
    </lineage>
</organism>
<dbReference type="AlphaFoldDB" id="A0AAV9XCV2"/>
<name>A0AAV9XCV2_9PEZI</name>